<evidence type="ECO:0000313" key="1">
    <source>
        <dbReference type="EMBL" id="MEQ2202713.1"/>
    </source>
</evidence>
<reference evidence="1 2" key="1">
    <citation type="submission" date="2021-06" db="EMBL/GenBank/DDBJ databases">
        <authorList>
            <person name="Palmer J.M."/>
        </authorList>
    </citation>
    <scope>NUCLEOTIDE SEQUENCE [LARGE SCALE GENOMIC DNA]</scope>
    <source>
        <strain evidence="1 2">XC_2019</strain>
        <tissue evidence="1">Muscle</tissue>
    </source>
</reference>
<keyword evidence="2" id="KW-1185">Reference proteome</keyword>
<name>A0ABV0R3K2_9TELE</name>
<gene>
    <name evidence="1" type="ORF">XENOCAPTIV_013197</name>
</gene>
<proteinExistence type="predicted"/>
<comment type="caution">
    <text evidence="1">The sequence shown here is derived from an EMBL/GenBank/DDBJ whole genome shotgun (WGS) entry which is preliminary data.</text>
</comment>
<evidence type="ECO:0000313" key="2">
    <source>
        <dbReference type="Proteomes" id="UP001434883"/>
    </source>
</evidence>
<dbReference type="Proteomes" id="UP001434883">
    <property type="component" value="Unassembled WGS sequence"/>
</dbReference>
<accession>A0ABV0R3K2</accession>
<dbReference type="EMBL" id="JAHRIN010033884">
    <property type="protein sequence ID" value="MEQ2202713.1"/>
    <property type="molecule type" value="Genomic_DNA"/>
</dbReference>
<organism evidence="1 2">
    <name type="scientific">Xenoophorus captivus</name>
    <dbReference type="NCBI Taxonomy" id="1517983"/>
    <lineage>
        <taxon>Eukaryota</taxon>
        <taxon>Metazoa</taxon>
        <taxon>Chordata</taxon>
        <taxon>Craniata</taxon>
        <taxon>Vertebrata</taxon>
        <taxon>Euteleostomi</taxon>
        <taxon>Actinopterygii</taxon>
        <taxon>Neopterygii</taxon>
        <taxon>Teleostei</taxon>
        <taxon>Neoteleostei</taxon>
        <taxon>Acanthomorphata</taxon>
        <taxon>Ovalentaria</taxon>
        <taxon>Atherinomorphae</taxon>
        <taxon>Cyprinodontiformes</taxon>
        <taxon>Goodeidae</taxon>
        <taxon>Xenoophorus</taxon>
    </lineage>
</organism>
<protein>
    <submittedName>
        <fullName evidence="1">Uncharacterized protein</fullName>
    </submittedName>
</protein>
<sequence>MKGKERNHSWGVYDVPNPPISNPLRTSVNAPPGAAVQPEVCRSVCVFSGVLTLVLSGSVEMLCVSVPAGSWSPMTHTHTHTHTHLSECSSSKNILSHIPLLSHTFSFTACV</sequence>